<dbReference type="Proteomes" id="UP000006034">
    <property type="component" value="Unassembled WGS sequence"/>
</dbReference>
<dbReference type="Pfam" id="PF00465">
    <property type="entry name" value="Fe-ADH"/>
    <property type="match status" value="1"/>
</dbReference>
<evidence type="ECO:0000256" key="3">
    <source>
        <dbReference type="ARBA" id="ARBA00023002"/>
    </source>
</evidence>
<dbReference type="InterPro" id="IPR018211">
    <property type="entry name" value="ADH_Fe_CS"/>
</dbReference>
<dbReference type="PANTHER" id="PTHR11496:SF102">
    <property type="entry name" value="ALCOHOL DEHYDROGENASE 4"/>
    <property type="match status" value="1"/>
</dbReference>
<comment type="similarity">
    <text evidence="2">Belongs to the iron-containing alcohol dehydrogenase family.</text>
</comment>
<name>E5YB92_BILW3</name>
<evidence type="ECO:0000313" key="8">
    <source>
        <dbReference type="Proteomes" id="UP000006034"/>
    </source>
</evidence>
<keyword evidence="3" id="KW-0560">Oxidoreductase</keyword>
<dbReference type="HOGENOM" id="CLU_007207_0_0_7"/>
<dbReference type="Gene3D" id="1.20.1090.10">
    <property type="entry name" value="Dehydroquinate synthase-like - alpha domain"/>
    <property type="match status" value="1"/>
</dbReference>
<feature type="domain" description="Fe-containing alcohol dehydrogenase-like C-terminal" evidence="6">
    <location>
        <begin position="82"/>
        <end position="277"/>
    </location>
</feature>
<evidence type="ECO:0000259" key="6">
    <source>
        <dbReference type="Pfam" id="PF25137"/>
    </source>
</evidence>
<reference evidence="7 8" key="2">
    <citation type="submission" date="2013-04" db="EMBL/GenBank/DDBJ databases">
        <title>The Genome Sequence of Bilophila wadsworthia 3_1_6.</title>
        <authorList>
            <consortium name="The Broad Institute Genomics Platform"/>
            <person name="Earl A."/>
            <person name="Ward D."/>
            <person name="Feldgarden M."/>
            <person name="Gevers D."/>
            <person name="Sibley C."/>
            <person name="Strauss J."/>
            <person name="Allen-Vercoe E."/>
            <person name="Walker B."/>
            <person name="Young S."/>
            <person name="Zeng Q."/>
            <person name="Gargeya S."/>
            <person name="Fitzgerald M."/>
            <person name="Haas B."/>
            <person name="Abouelleil A."/>
            <person name="Allen A.W."/>
            <person name="Alvarado L."/>
            <person name="Arachchi H.M."/>
            <person name="Berlin A.M."/>
            <person name="Chapman S.B."/>
            <person name="Gainer-Dewar J."/>
            <person name="Goldberg J."/>
            <person name="Griggs A."/>
            <person name="Gujja S."/>
            <person name="Hansen M."/>
            <person name="Howarth C."/>
            <person name="Imamovic A."/>
            <person name="Ireland A."/>
            <person name="Larimer J."/>
            <person name="McCowan C."/>
            <person name="Murphy C."/>
            <person name="Pearson M."/>
            <person name="Poon T.W."/>
            <person name="Priest M."/>
            <person name="Roberts A."/>
            <person name="Saif S."/>
            <person name="Shea T."/>
            <person name="Sisk P."/>
            <person name="Sykes S."/>
            <person name="Wortman J."/>
            <person name="Nusbaum C."/>
            <person name="Birren B."/>
        </authorList>
    </citation>
    <scope>NUCLEOTIDE SEQUENCE [LARGE SCALE GENOMIC DNA]</scope>
    <source>
        <strain evidence="7 8">3_1_6</strain>
    </source>
</reference>
<evidence type="ECO:0000256" key="2">
    <source>
        <dbReference type="ARBA" id="ARBA00007358"/>
    </source>
</evidence>
<evidence type="ECO:0000313" key="7">
    <source>
        <dbReference type="EMBL" id="EFV42788.1"/>
    </source>
</evidence>
<dbReference type="STRING" id="563192.HMPREF0179_03465"/>
<comment type="cofactor">
    <cofactor evidence="1">
        <name>Fe cation</name>
        <dbReference type="ChEBI" id="CHEBI:24875"/>
    </cofactor>
</comment>
<evidence type="ECO:0000256" key="1">
    <source>
        <dbReference type="ARBA" id="ARBA00001962"/>
    </source>
</evidence>
<comment type="caution">
    <text evidence="7">The sequence shown here is derived from an EMBL/GenBank/DDBJ whole genome shotgun (WGS) entry which is preliminary data.</text>
</comment>
<dbReference type="AlphaFoldDB" id="E5YB92"/>
<proteinExistence type="inferred from homology"/>
<dbReference type="GO" id="GO:0046872">
    <property type="term" value="F:metal ion binding"/>
    <property type="evidence" value="ECO:0007669"/>
    <property type="project" value="InterPro"/>
</dbReference>
<gene>
    <name evidence="7" type="ORF">HMPREF0179_03465</name>
</gene>
<sequence length="278" mass="28974">MSLLDANGGAVRDYAGVGRVPHPGVPIIAIPTTAGSGSEVSGTTIITEEAAHEKLLVISMYLVPEIAILDPLLTYGMPPALTAATGVDALTHAIESCVSRKATKLTIDFSLRAAGRLARFLPVAFASPDDAEARRECLLGSLEAGIAFTNSSVALVHGMARPLGAKFGIPHGVSNAVLLEAIMRFSLPGAPERYARLAEAMGAVPAGTPLETARAGLGIVSRLVRELHIPRLRDLLSREALDAQLDAMVREAVASGSPANNPRQASPEEIASLYGEAF</sequence>
<organism evidence="7 8">
    <name type="scientific">Bilophila wadsworthia (strain 3_1_6)</name>
    <dbReference type="NCBI Taxonomy" id="563192"/>
    <lineage>
        <taxon>Bacteria</taxon>
        <taxon>Pseudomonadati</taxon>
        <taxon>Thermodesulfobacteriota</taxon>
        <taxon>Desulfovibrionia</taxon>
        <taxon>Desulfovibrionales</taxon>
        <taxon>Desulfovibrionaceae</taxon>
        <taxon>Bilophila</taxon>
    </lineage>
</organism>
<dbReference type="InterPro" id="IPR039697">
    <property type="entry name" value="Alcohol_dehydrogenase_Fe"/>
</dbReference>
<dbReference type="PANTHER" id="PTHR11496">
    <property type="entry name" value="ALCOHOL DEHYDROGENASE"/>
    <property type="match status" value="1"/>
</dbReference>
<dbReference type="Gene3D" id="3.40.50.1970">
    <property type="match status" value="1"/>
</dbReference>
<dbReference type="FunFam" id="1.20.1090.10:FF:000001">
    <property type="entry name" value="Aldehyde-alcohol dehydrogenase"/>
    <property type="match status" value="1"/>
</dbReference>
<reference evidence="7 8" key="1">
    <citation type="submission" date="2010-10" db="EMBL/GenBank/DDBJ databases">
        <authorList>
            <consortium name="The Broad Institute Genome Sequencing Platform"/>
            <person name="Ward D."/>
            <person name="Earl A."/>
            <person name="Feldgarden M."/>
            <person name="Young S.K."/>
            <person name="Gargeya S."/>
            <person name="Zeng Q."/>
            <person name="Alvarado L."/>
            <person name="Berlin A."/>
            <person name="Bochicchio J."/>
            <person name="Chapman S.B."/>
            <person name="Chen Z."/>
            <person name="Freedman E."/>
            <person name="Gellesch M."/>
            <person name="Goldberg J."/>
            <person name="Griggs A."/>
            <person name="Gujja S."/>
            <person name="Heilman E."/>
            <person name="Heiman D."/>
            <person name="Howarth C."/>
            <person name="Mehta T."/>
            <person name="Neiman D."/>
            <person name="Pearson M."/>
            <person name="Roberts A."/>
            <person name="Saif S."/>
            <person name="Shea T."/>
            <person name="Shenoy N."/>
            <person name="Sisk P."/>
            <person name="Stolte C."/>
            <person name="Sykes S."/>
            <person name="White J."/>
            <person name="Yandava C."/>
            <person name="Allen-Vercoe E."/>
            <person name="Sibley C."/>
            <person name="Ambrose C.E."/>
            <person name="Strauss J."/>
            <person name="Daigneault M."/>
            <person name="Haas B."/>
            <person name="Nusbaum C."/>
            <person name="Birren B."/>
        </authorList>
    </citation>
    <scope>NUCLEOTIDE SEQUENCE [LARGE SCALE GENOMIC DNA]</scope>
    <source>
        <strain evidence="7 8">3_1_6</strain>
    </source>
</reference>
<dbReference type="Pfam" id="PF25137">
    <property type="entry name" value="ADH_Fe_C"/>
    <property type="match status" value="1"/>
</dbReference>
<dbReference type="GO" id="GO:0004022">
    <property type="term" value="F:alcohol dehydrogenase (NAD+) activity"/>
    <property type="evidence" value="ECO:0007669"/>
    <property type="project" value="TreeGrafter"/>
</dbReference>
<dbReference type="eggNOG" id="COG1454">
    <property type="taxonomic scope" value="Bacteria"/>
</dbReference>
<dbReference type="EMBL" id="ADCP02000001">
    <property type="protein sequence ID" value="EFV42788.1"/>
    <property type="molecule type" value="Genomic_DNA"/>
</dbReference>
<dbReference type="SUPFAM" id="SSF56796">
    <property type="entry name" value="Dehydroquinate synthase-like"/>
    <property type="match status" value="1"/>
</dbReference>
<feature type="domain" description="Alcohol dehydrogenase iron-type/glycerol dehydrogenase GldA" evidence="5">
    <location>
        <begin position="7"/>
        <end position="71"/>
    </location>
</feature>
<keyword evidence="4" id="KW-0520">NAD</keyword>
<evidence type="ECO:0000259" key="5">
    <source>
        <dbReference type="Pfam" id="PF00465"/>
    </source>
</evidence>
<protein>
    <submittedName>
        <fullName evidence="7">Uncharacterized protein</fullName>
    </submittedName>
</protein>
<dbReference type="InterPro" id="IPR001670">
    <property type="entry name" value="ADH_Fe/GldA"/>
</dbReference>
<evidence type="ECO:0000256" key="4">
    <source>
        <dbReference type="ARBA" id="ARBA00023027"/>
    </source>
</evidence>
<keyword evidence="8" id="KW-1185">Reference proteome</keyword>
<dbReference type="InterPro" id="IPR056798">
    <property type="entry name" value="ADH_Fe_C"/>
</dbReference>
<accession>E5YB92</accession>
<dbReference type="PROSITE" id="PS00913">
    <property type="entry name" value="ADH_IRON_1"/>
    <property type="match status" value="1"/>
</dbReference>